<dbReference type="PROSITE" id="PS51257">
    <property type="entry name" value="PROKAR_LIPOPROTEIN"/>
    <property type="match status" value="1"/>
</dbReference>
<accession>A0ABT3IGP5</accession>
<dbReference type="SUPFAM" id="SSF52743">
    <property type="entry name" value="Subtilisin-like"/>
    <property type="match status" value="1"/>
</dbReference>
<dbReference type="InterPro" id="IPR017317">
    <property type="entry name" value="Pept_S8_subtilisin_bacteroid-2"/>
</dbReference>
<dbReference type="InterPro" id="IPR036852">
    <property type="entry name" value="Peptidase_S8/S53_dom_sf"/>
</dbReference>
<evidence type="ECO:0000313" key="4">
    <source>
        <dbReference type="EMBL" id="MCW3482980.1"/>
    </source>
</evidence>
<dbReference type="EMBL" id="JAPDNS010000001">
    <property type="protein sequence ID" value="MCW3482980.1"/>
    <property type="molecule type" value="Genomic_DNA"/>
</dbReference>
<keyword evidence="5" id="KW-1185">Reference proteome</keyword>
<evidence type="ECO:0000256" key="2">
    <source>
        <dbReference type="SAM" id="SignalP"/>
    </source>
</evidence>
<dbReference type="PIRSF" id="PIRSF037903">
    <property type="entry name" value="Subtilisin_rel_GFO_2223"/>
    <property type="match status" value="1"/>
</dbReference>
<dbReference type="Pfam" id="PF00082">
    <property type="entry name" value="Peptidase_S8"/>
    <property type="match status" value="1"/>
</dbReference>
<comment type="caution">
    <text evidence="4">The sequence shown here is derived from an EMBL/GenBank/DDBJ whole genome shotgun (WGS) entry which is preliminary data.</text>
</comment>
<name>A0ABT3IGP5_9BACT</name>
<dbReference type="Proteomes" id="UP001207742">
    <property type="component" value="Unassembled WGS sequence"/>
</dbReference>
<dbReference type="InterPro" id="IPR000209">
    <property type="entry name" value="Peptidase_S8/S53_dom"/>
</dbReference>
<dbReference type="RefSeq" id="WP_264727849.1">
    <property type="nucleotide sequence ID" value="NZ_JAPDNR010000001.1"/>
</dbReference>
<proteinExistence type="inferred from homology"/>
<evidence type="ECO:0000313" key="5">
    <source>
        <dbReference type="Proteomes" id="UP001207742"/>
    </source>
</evidence>
<reference evidence="4 5" key="1">
    <citation type="submission" date="2022-10" db="EMBL/GenBank/DDBJ databases">
        <title>Chitinophaga nivalis PC15 sp. nov., isolated from Pyeongchang county, South Korea.</title>
        <authorList>
            <person name="Trinh H.N."/>
        </authorList>
    </citation>
    <scope>NUCLEOTIDE SEQUENCE [LARGE SCALE GENOMIC DNA]</scope>
    <source>
        <strain evidence="4 5">PC14</strain>
    </source>
</reference>
<evidence type="ECO:0000259" key="3">
    <source>
        <dbReference type="Pfam" id="PF00082"/>
    </source>
</evidence>
<comment type="caution">
    <text evidence="1">Lacks conserved residue(s) required for the propagation of feature annotation.</text>
</comment>
<feature type="domain" description="Peptidase S8/S53" evidence="3">
    <location>
        <begin position="205"/>
        <end position="477"/>
    </location>
</feature>
<protein>
    <submittedName>
        <fullName evidence="4">S8 family serine peptidase</fullName>
    </submittedName>
</protein>
<feature type="signal peptide" evidence="2">
    <location>
        <begin position="1"/>
        <end position="25"/>
    </location>
</feature>
<gene>
    <name evidence="4" type="ORF">OL497_03710</name>
</gene>
<sequence length="489" mass="53631">MRIMKLPGSAAIALLCLTIALFSCRKDNDPYSRYRDQEPLPAKYRNLVLVSFTDKKTTPFSLTAPQAYLSQRAIERRQRQQIKIDSTDLPVAKPYLDSVLRLVKGRLIHTSRWLNYAVIQYPDDMDPKVLSALSFVNDVRPWGLYEPESIPELPGNDMIGGVAPQVKTGTDTLRDLPVSDKGYGRTWKLMKMHKAKALHEAGYRGKGKLIAVLSDGFGYLHEKNGFSHLFRENKIAATYDFVNNQENVYNSGDGGTYLTGIMAGLIPGEYVGLAPEASFALLRVEANATEEPVDETSWIAAMEYADSIGTDIVSSSSVFGLYFDDPAFNIRPEEANGKTAMSSRVADAAFAKGMLVVQMLNGGGARKIVAPPADAFNVITAGNLREYNGRVFDDYSPLNTPTADGRMKPELGALSSGVPILDFYGDAYDLAYSPPIIAGLTACLWQAYPNKTATDIRQLLFRASGDGSKPNNIRGYGLTDFEKALLSGK</sequence>
<feature type="chain" id="PRO_5045681767" evidence="2">
    <location>
        <begin position="26"/>
        <end position="489"/>
    </location>
</feature>
<keyword evidence="2" id="KW-0732">Signal</keyword>
<comment type="similarity">
    <text evidence="1">Belongs to the peptidase S8 family.</text>
</comment>
<organism evidence="4 5">
    <name type="scientific">Chitinophaga nivalis</name>
    <dbReference type="NCBI Taxonomy" id="2991709"/>
    <lineage>
        <taxon>Bacteria</taxon>
        <taxon>Pseudomonadati</taxon>
        <taxon>Bacteroidota</taxon>
        <taxon>Chitinophagia</taxon>
        <taxon>Chitinophagales</taxon>
        <taxon>Chitinophagaceae</taxon>
        <taxon>Chitinophaga</taxon>
    </lineage>
</organism>
<dbReference type="Gene3D" id="3.40.50.200">
    <property type="entry name" value="Peptidase S8/S53 domain"/>
    <property type="match status" value="1"/>
</dbReference>
<evidence type="ECO:0000256" key="1">
    <source>
        <dbReference type="PROSITE-ProRule" id="PRU01240"/>
    </source>
</evidence>
<dbReference type="PROSITE" id="PS51892">
    <property type="entry name" value="SUBTILASE"/>
    <property type="match status" value="1"/>
</dbReference>